<comment type="caution">
    <text evidence="1">The sequence shown here is derived from an EMBL/GenBank/DDBJ whole genome shotgun (WGS) entry which is preliminary data.</text>
</comment>
<reference evidence="1 2" key="1">
    <citation type="submission" date="2017-12" db="EMBL/GenBank/DDBJ databases">
        <title>The draft genome sequence of Brumimicrobium saltpan LHR20.</title>
        <authorList>
            <person name="Do Z.-J."/>
            <person name="Luo H.-R."/>
        </authorList>
    </citation>
    <scope>NUCLEOTIDE SEQUENCE [LARGE SCALE GENOMIC DNA]</scope>
    <source>
        <strain evidence="1 2">LHR20</strain>
    </source>
</reference>
<dbReference type="Proteomes" id="UP000236654">
    <property type="component" value="Unassembled WGS sequence"/>
</dbReference>
<accession>A0A2I0R1C9</accession>
<sequence>MEELIDFTETFRVKKGVVSARLLSVSGKEDDSFVIFAPTFNLSGYGNTRGEAEEMIKESFDDFVHYFLTLTSSEKELYLFQHGFSKEKFKSKNFSKAYIDENGELQNLKLENQSYELTNLVA</sequence>
<dbReference type="EMBL" id="PJNI01000010">
    <property type="protein sequence ID" value="PKR80376.1"/>
    <property type="molecule type" value="Genomic_DNA"/>
</dbReference>
<dbReference type="OrthoDB" id="769863at2"/>
<protein>
    <submittedName>
        <fullName evidence="1">Uncharacterized protein</fullName>
    </submittedName>
</protein>
<evidence type="ECO:0000313" key="2">
    <source>
        <dbReference type="Proteomes" id="UP000236654"/>
    </source>
</evidence>
<dbReference type="AlphaFoldDB" id="A0A2I0R1C9"/>
<organism evidence="1 2">
    <name type="scientific">Brumimicrobium salinarum</name>
    <dbReference type="NCBI Taxonomy" id="2058658"/>
    <lineage>
        <taxon>Bacteria</taxon>
        <taxon>Pseudomonadati</taxon>
        <taxon>Bacteroidota</taxon>
        <taxon>Flavobacteriia</taxon>
        <taxon>Flavobacteriales</taxon>
        <taxon>Crocinitomicaceae</taxon>
        <taxon>Brumimicrobium</taxon>
    </lineage>
</organism>
<name>A0A2I0R1C9_9FLAO</name>
<keyword evidence="2" id="KW-1185">Reference proteome</keyword>
<gene>
    <name evidence="1" type="ORF">CW751_09900</name>
</gene>
<evidence type="ECO:0000313" key="1">
    <source>
        <dbReference type="EMBL" id="PKR80376.1"/>
    </source>
</evidence>
<proteinExistence type="predicted"/>
<dbReference type="RefSeq" id="WP_101334848.1">
    <property type="nucleotide sequence ID" value="NZ_PJNI01000010.1"/>
</dbReference>